<evidence type="ECO:0000256" key="4">
    <source>
        <dbReference type="ARBA" id="ARBA00022692"/>
    </source>
</evidence>
<accession>A0A7G1Q8N4</accession>
<dbReference type="GO" id="GO:0009055">
    <property type="term" value="F:electron transfer activity"/>
    <property type="evidence" value="ECO:0007669"/>
    <property type="project" value="InterPro"/>
</dbReference>
<evidence type="ECO:0000256" key="10">
    <source>
        <dbReference type="SAM" id="Phobius"/>
    </source>
</evidence>
<keyword evidence="4 10" id="KW-0812">Transmembrane</keyword>
<comment type="similarity">
    <text evidence="2">Belongs to the oxidase-dependent Fe transporter (OFeT) (TC 9.A.10.1) family.</text>
</comment>
<dbReference type="GO" id="GO:0046872">
    <property type="term" value="F:metal ion binding"/>
    <property type="evidence" value="ECO:0007669"/>
    <property type="project" value="UniProtKB-KW"/>
</dbReference>
<evidence type="ECO:0000256" key="8">
    <source>
        <dbReference type="ARBA" id="ARBA00023136"/>
    </source>
</evidence>
<keyword evidence="3 9" id="KW-0349">Heme</keyword>
<dbReference type="RefSeq" id="WP_197744946.1">
    <property type="nucleotide sequence ID" value="NZ_LR778175.1"/>
</dbReference>
<feature type="transmembrane region" description="Helical" evidence="10">
    <location>
        <begin position="533"/>
        <end position="554"/>
    </location>
</feature>
<evidence type="ECO:0000256" key="2">
    <source>
        <dbReference type="ARBA" id="ARBA00008333"/>
    </source>
</evidence>
<evidence type="ECO:0000313" key="13">
    <source>
        <dbReference type="Proteomes" id="UP000516072"/>
    </source>
</evidence>
<comment type="subcellular location">
    <subcellularLocation>
        <location evidence="1">Membrane</location>
        <topology evidence="1">Multi-pass membrane protein</topology>
    </subcellularLocation>
</comment>
<dbReference type="Pfam" id="PF00034">
    <property type="entry name" value="Cytochrom_C"/>
    <property type="match status" value="1"/>
</dbReference>
<dbReference type="InterPro" id="IPR004923">
    <property type="entry name" value="FTR1/Fip1/EfeU"/>
</dbReference>
<sequence length="643" mass="72307">MQFRFFTYPIWLGLFCYSIMSYGALNQPAQNALHMLDYISVDYPTFVQNGQVLDEQEYQEQQEFSQTVVKTLKTLPDHPEKDTLLQQAQKLVTQINNKEAGEVITTIANKIHNDLIQAYHLEIAPKNIPDIAIGKTLYQEHCANCHGVSGNGKGPNAESLDPLPTDFSDKTRQDQRSIYSLFNTLTLGVSGTAMPSFQENLSEDQRWAIAFFVSTFSATEKERSEGKTLWQQGIGKDVFTNLQILTSQTPKETKTQYGEQTQSILAYLRSDPNQINRGQSPLEFSQQRLKQSLEAYQQNNYPKAQQLAIEAYLEGFELIENNLDAIDSQLRLQVEQEMMAYRQMIHKKVSLDMLEQQYESLYHLLEKTQQRLQETELSTTAVVLSALTIIVREGLEAVLVIGALLSVLIRTQRRDGLLYVHAGWITALIFGGLTWLAATYFIKISGASREVTEGIAALIAMIILLYVGFWLHSKTYADGWQRFISKQVQGALNQKTLWALASLSFLAVYREAFETVLFYEALLTQVGIEGKNAVLWGFITGTGLLIILSSIIFYSSIRLPLKLFFSGTSTILALLAVILAGKGISALQEAGWIPLDSVTFPTIPLLGVYPNWQGLSLQAIVLALILLGFFYQNRIVQNDKATQ</sequence>
<keyword evidence="5 9" id="KW-0479">Metal-binding</keyword>
<dbReference type="EMBL" id="LR778175">
    <property type="protein sequence ID" value="CAB1275317.1"/>
    <property type="molecule type" value="Genomic_DNA"/>
</dbReference>
<dbReference type="GO" id="GO:0033573">
    <property type="term" value="C:high-affinity iron permease complex"/>
    <property type="evidence" value="ECO:0007669"/>
    <property type="project" value="InterPro"/>
</dbReference>
<evidence type="ECO:0000256" key="6">
    <source>
        <dbReference type="ARBA" id="ARBA00022989"/>
    </source>
</evidence>
<feature type="transmembrane region" description="Helical" evidence="10">
    <location>
        <begin position="612"/>
        <end position="631"/>
    </location>
</feature>
<keyword evidence="6 10" id="KW-1133">Transmembrane helix</keyword>
<feature type="transmembrane region" description="Helical" evidence="10">
    <location>
        <begin position="561"/>
        <end position="581"/>
    </location>
</feature>
<feature type="transmembrane region" description="Helical" evidence="10">
    <location>
        <begin position="454"/>
        <end position="471"/>
    </location>
</feature>
<keyword evidence="13" id="KW-1185">Reference proteome</keyword>
<dbReference type="InterPro" id="IPR036909">
    <property type="entry name" value="Cyt_c-like_dom_sf"/>
</dbReference>
<dbReference type="Pfam" id="PF03239">
    <property type="entry name" value="FTR1"/>
    <property type="match status" value="1"/>
</dbReference>
<reference evidence="12 13" key="1">
    <citation type="submission" date="2020-03" db="EMBL/GenBank/DDBJ databases">
        <authorList>
            <person name="Picone N."/>
        </authorList>
    </citation>
    <scope>NUCLEOTIDE SEQUENCE [LARGE SCALE GENOMIC DNA]</scope>
    <source>
        <strain evidence="12">NSCAC1</strain>
    </source>
</reference>
<dbReference type="PANTHER" id="PTHR31632:SF2">
    <property type="entry name" value="PLASMA MEMBRANE IRON PERMEASE"/>
    <property type="match status" value="1"/>
</dbReference>
<feature type="transmembrane region" description="Helical" evidence="10">
    <location>
        <begin position="417"/>
        <end position="442"/>
    </location>
</feature>
<organism evidence="12 13">
    <name type="scientific">Candidatus Nitrosacidococcus tergens</name>
    <dbReference type="NCBI Taxonomy" id="553981"/>
    <lineage>
        <taxon>Bacteria</taxon>
        <taxon>Pseudomonadati</taxon>
        <taxon>Pseudomonadota</taxon>
        <taxon>Gammaproteobacteria</taxon>
        <taxon>Chromatiales</taxon>
        <taxon>Chromatiaceae</taxon>
        <taxon>Candidatus Nitrosacidococcus</taxon>
    </lineage>
</organism>
<evidence type="ECO:0000256" key="5">
    <source>
        <dbReference type="ARBA" id="ARBA00022723"/>
    </source>
</evidence>
<dbReference type="Gene3D" id="1.10.760.10">
    <property type="entry name" value="Cytochrome c-like domain"/>
    <property type="match status" value="1"/>
</dbReference>
<dbReference type="GO" id="GO:0015093">
    <property type="term" value="F:ferrous iron transmembrane transporter activity"/>
    <property type="evidence" value="ECO:0007669"/>
    <property type="project" value="TreeGrafter"/>
</dbReference>
<proteinExistence type="inferred from homology"/>
<dbReference type="GO" id="GO:0020037">
    <property type="term" value="F:heme binding"/>
    <property type="evidence" value="ECO:0007669"/>
    <property type="project" value="InterPro"/>
</dbReference>
<feature type="domain" description="Cytochrome c" evidence="11">
    <location>
        <begin position="129"/>
        <end position="217"/>
    </location>
</feature>
<feature type="transmembrane region" description="Helical" evidence="10">
    <location>
        <begin position="381"/>
        <end position="405"/>
    </location>
</feature>
<dbReference type="PROSITE" id="PS51007">
    <property type="entry name" value="CYTC"/>
    <property type="match status" value="1"/>
</dbReference>
<evidence type="ECO:0000313" key="12">
    <source>
        <dbReference type="EMBL" id="CAB1275317.1"/>
    </source>
</evidence>
<evidence type="ECO:0000256" key="7">
    <source>
        <dbReference type="ARBA" id="ARBA00023004"/>
    </source>
</evidence>
<gene>
    <name evidence="12" type="ORF">NSCAC_0606</name>
</gene>
<feature type="transmembrane region" description="Helical" evidence="10">
    <location>
        <begin position="492"/>
        <end position="513"/>
    </location>
</feature>
<evidence type="ECO:0000256" key="3">
    <source>
        <dbReference type="ARBA" id="ARBA00022617"/>
    </source>
</evidence>
<evidence type="ECO:0000256" key="9">
    <source>
        <dbReference type="PROSITE-ProRule" id="PRU00433"/>
    </source>
</evidence>
<dbReference type="AlphaFoldDB" id="A0A7G1Q8N4"/>
<keyword evidence="7 9" id="KW-0408">Iron</keyword>
<protein>
    <submittedName>
        <fullName evidence="12">Iron permease FTR1</fullName>
    </submittedName>
</protein>
<evidence type="ECO:0000256" key="1">
    <source>
        <dbReference type="ARBA" id="ARBA00004141"/>
    </source>
</evidence>
<evidence type="ECO:0000259" key="11">
    <source>
        <dbReference type="PROSITE" id="PS51007"/>
    </source>
</evidence>
<name>A0A7G1Q8N4_9GAMM</name>
<dbReference type="KEGG" id="ntg:NSCAC_0606"/>
<dbReference type="Proteomes" id="UP000516072">
    <property type="component" value="Chromosome"/>
</dbReference>
<dbReference type="InterPro" id="IPR009056">
    <property type="entry name" value="Cyt_c-like_dom"/>
</dbReference>
<dbReference type="PANTHER" id="PTHR31632">
    <property type="entry name" value="IRON TRANSPORTER FTH1"/>
    <property type="match status" value="1"/>
</dbReference>
<keyword evidence="8 10" id="KW-0472">Membrane</keyword>
<dbReference type="SUPFAM" id="SSF46626">
    <property type="entry name" value="Cytochrome c"/>
    <property type="match status" value="1"/>
</dbReference>